<dbReference type="Proteomes" id="UP001146793">
    <property type="component" value="Unassembled WGS sequence"/>
</dbReference>
<keyword evidence="1" id="KW-0812">Transmembrane</keyword>
<name>A0AAV7YYQ3_9EUKA</name>
<reference evidence="3" key="1">
    <citation type="submission" date="2022-08" db="EMBL/GenBank/DDBJ databases">
        <title>Novel sulphate-reducing endosymbionts in the free-living metamonad Anaeramoeba.</title>
        <authorList>
            <person name="Jerlstrom-Hultqvist J."/>
            <person name="Cepicka I."/>
            <person name="Gallot-Lavallee L."/>
            <person name="Salas-Leiva D."/>
            <person name="Curtis B.A."/>
            <person name="Zahonova K."/>
            <person name="Pipaliya S."/>
            <person name="Dacks J."/>
            <person name="Roger A.J."/>
        </authorList>
    </citation>
    <scope>NUCLEOTIDE SEQUENCE</scope>
    <source>
        <strain evidence="3">Busselton2</strain>
    </source>
</reference>
<evidence type="ECO:0000256" key="1">
    <source>
        <dbReference type="SAM" id="Phobius"/>
    </source>
</evidence>
<feature type="signal peptide" evidence="2">
    <location>
        <begin position="1"/>
        <end position="20"/>
    </location>
</feature>
<keyword evidence="1" id="KW-1133">Transmembrane helix</keyword>
<evidence type="ECO:0000256" key="2">
    <source>
        <dbReference type="SAM" id="SignalP"/>
    </source>
</evidence>
<dbReference type="AlphaFoldDB" id="A0AAV7YYQ3"/>
<organism evidence="3 4">
    <name type="scientific">Anaeramoeba flamelloides</name>
    <dbReference type="NCBI Taxonomy" id="1746091"/>
    <lineage>
        <taxon>Eukaryota</taxon>
        <taxon>Metamonada</taxon>
        <taxon>Anaeramoebidae</taxon>
        <taxon>Anaeramoeba</taxon>
    </lineage>
</organism>
<keyword evidence="2" id="KW-0732">Signal</keyword>
<accession>A0AAV7YYQ3</accession>
<keyword evidence="1" id="KW-0472">Membrane</keyword>
<comment type="caution">
    <text evidence="3">The sequence shown here is derived from an EMBL/GenBank/DDBJ whole genome shotgun (WGS) entry which is preliminary data.</text>
</comment>
<evidence type="ECO:0000313" key="4">
    <source>
        <dbReference type="Proteomes" id="UP001146793"/>
    </source>
</evidence>
<feature type="chain" id="PRO_5043428956" evidence="2">
    <location>
        <begin position="21"/>
        <end position="207"/>
    </location>
</feature>
<feature type="transmembrane region" description="Helical" evidence="1">
    <location>
        <begin position="172"/>
        <end position="192"/>
    </location>
</feature>
<protein>
    <submittedName>
        <fullName evidence="3">Uncharacterized protein</fullName>
    </submittedName>
</protein>
<dbReference type="EMBL" id="JANTQA010000047">
    <property type="protein sequence ID" value="KAJ3432888.1"/>
    <property type="molecule type" value="Genomic_DNA"/>
</dbReference>
<proteinExistence type="predicted"/>
<gene>
    <name evidence="3" type="ORF">M0812_21833</name>
</gene>
<evidence type="ECO:0000313" key="3">
    <source>
        <dbReference type="EMBL" id="KAJ3432888.1"/>
    </source>
</evidence>
<sequence length="207" mass="22623">MKIFFACLILISCLVTLISSDKTSCSVDKDCATRELPRCYDKSCVACSTSEDCPIDKYCDKTDTPFCRSYSKDKVLGSFCNKLGQATDCKDIDNYFICGKCKDKDSPISWAGVCIEFECQQCTAGDHNSGIAGDHTISGCYPSGSNSPIGVVKKRQWTDGTPHSTRQDSNSIAMIIFGLMFMAILVIQIILVRFSVKSNGYASIGNN</sequence>